<organism evidence="2 3">
    <name type="scientific">Pseudoalteromonas byunsanensis</name>
    <dbReference type="NCBI Taxonomy" id="327939"/>
    <lineage>
        <taxon>Bacteria</taxon>
        <taxon>Pseudomonadati</taxon>
        <taxon>Pseudomonadota</taxon>
        <taxon>Gammaproteobacteria</taxon>
        <taxon>Alteromonadales</taxon>
        <taxon>Pseudoalteromonadaceae</taxon>
        <taxon>Pseudoalteromonas</taxon>
    </lineage>
</organism>
<dbReference type="EMBL" id="MNAN01000035">
    <property type="protein sequence ID" value="OHU94018.1"/>
    <property type="molecule type" value="Genomic_DNA"/>
</dbReference>
<reference evidence="2 3" key="1">
    <citation type="submission" date="2016-10" db="EMBL/GenBank/DDBJ databases">
        <title>Pseudoalteromonas amylolytica sp. nov., isolated from the surface seawater.</title>
        <authorList>
            <person name="Wu Y.-H."/>
            <person name="Cheng H."/>
            <person name="Jin X.-B."/>
            <person name="Wang C.-S."/>
            <person name="Xu X.-W."/>
        </authorList>
    </citation>
    <scope>NUCLEOTIDE SEQUENCE [LARGE SCALE GENOMIC DNA]</scope>
    <source>
        <strain evidence="2 3">JCM 12483</strain>
    </source>
</reference>
<evidence type="ECO:0000313" key="3">
    <source>
        <dbReference type="Proteomes" id="UP000180253"/>
    </source>
</evidence>
<proteinExistence type="predicted"/>
<evidence type="ECO:0000256" key="1">
    <source>
        <dbReference type="SAM" id="Phobius"/>
    </source>
</evidence>
<dbReference type="Proteomes" id="UP000180253">
    <property type="component" value="Unassembled WGS sequence"/>
</dbReference>
<keyword evidence="1" id="KW-1133">Transmembrane helix</keyword>
<dbReference type="RefSeq" id="WP_070993310.1">
    <property type="nucleotide sequence ID" value="NZ_CBCSHD010000004.1"/>
</dbReference>
<keyword evidence="3" id="KW-1185">Reference proteome</keyword>
<keyword evidence="1" id="KW-0472">Membrane</keyword>
<feature type="transmembrane region" description="Helical" evidence="1">
    <location>
        <begin position="32"/>
        <end position="54"/>
    </location>
</feature>
<gene>
    <name evidence="2" type="ORF">BIW53_17515</name>
</gene>
<evidence type="ECO:0000313" key="2">
    <source>
        <dbReference type="EMBL" id="OHU94018.1"/>
    </source>
</evidence>
<protein>
    <submittedName>
        <fullName evidence="2">Uncharacterized protein</fullName>
    </submittedName>
</protein>
<dbReference type="OrthoDB" id="5770251at2"/>
<comment type="caution">
    <text evidence="2">The sequence shown here is derived from an EMBL/GenBank/DDBJ whole genome shotgun (WGS) entry which is preliminary data.</text>
</comment>
<keyword evidence="1" id="KW-0812">Transmembrane</keyword>
<dbReference type="AlphaFoldDB" id="A0A1S1N3N6"/>
<name>A0A1S1N3N6_9GAMM</name>
<feature type="transmembrane region" description="Helical" evidence="1">
    <location>
        <begin position="60"/>
        <end position="78"/>
    </location>
</feature>
<sequence length="98" mass="11412">MSINEIEKQILLKNMNKQLQLENELEKLRPSVFYHCLKAIIICALAFAWGALVPSVSDEITAYLLLYGTILMGVHMCYENYRTNKRIDTLYKLLKRTT</sequence>
<accession>A0A1S1N3N6</accession>